<evidence type="ECO:0000313" key="1">
    <source>
        <dbReference type="EMBL" id="KAJ1676727.1"/>
    </source>
</evidence>
<sequence>MGSQQQQQQQQQQSNQQVRLSTFQTRKVPLYQNPTAVDGLNNSSSRLSRPNHQQATTLSKPFQRWIQAIQTFDMACSRFSSALHVYDAALRAAKRERNHLAGESLRHYKSSSLSSPLPSLLGYSQQQPSLQARQQRLRRIRSSLTGSISSPLSGNTVAPAPAAIGTSSQRSSLPTIRRKSSLTSIITSRGTLLLNP</sequence>
<organism evidence="1 2">
    <name type="scientific">Spiromyces aspiralis</name>
    <dbReference type="NCBI Taxonomy" id="68401"/>
    <lineage>
        <taxon>Eukaryota</taxon>
        <taxon>Fungi</taxon>
        <taxon>Fungi incertae sedis</taxon>
        <taxon>Zoopagomycota</taxon>
        <taxon>Kickxellomycotina</taxon>
        <taxon>Kickxellomycetes</taxon>
        <taxon>Kickxellales</taxon>
        <taxon>Kickxellaceae</taxon>
        <taxon>Spiromyces</taxon>
    </lineage>
</organism>
<name>A0ACC1HKJ9_9FUNG</name>
<proteinExistence type="predicted"/>
<dbReference type="EMBL" id="JAMZIH010003597">
    <property type="protein sequence ID" value="KAJ1676727.1"/>
    <property type="molecule type" value="Genomic_DNA"/>
</dbReference>
<feature type="non-terminal residue" evidence="1">
    <location>
        <position position="196"/>
    </location>
</feature>
<dbReference type="Proteomes" id="UP001145114">
    <property type="component" value="Unassembled WGS sequence"/>
</dbReference>
<gene>
    <name evidence="1" type="ORF">EV182_007611</name>
</gene>
<evidence type="ECO:0000313" key="2">
    <source>
        <dbReference type="Proteomes" id="UP001145114"/>
    </source>
</evidence>
<accession>A0ACC1HKJ9</accession>
<reference evidence="1" key="1">
    <citation type="submission" date="2022-06" db="EMBL/GenBank/DDBJ databases">
        <title>Phylogenomic reconstructions and comparative analyses of Kickxellomycotina fungi.</title>
        <authorList>
            <person name="Reynolds N.K."/>
            <person name="Stajich J.E."/>
            <person name="Barry K."/>
            <person name="Grigoriev I.V."/>
            <person name="Crous P."/>
            <person name="Smith M.E."/>
        </authorList>
    </citation>
    <scope>NUCLEOTIDE SEQUENCE</scope>
    <source>
        <strain evidence="1">RSA 2271</strain>
    </source>
</reference>
<keyword evidence="2" id="KW-1185">Reference proteome</keyword>
<protein>
    <submittedName>
        <fullName evidence="1">Uncharacterized protein</fullName>
    </submittedName>
</protein>
<comment type="caution">
    <text evidence="1">The sequence shown here is derived from an EMBL/GenBank/DDBJ whole genome shotgun (WGS) entry which is preliminary data.</text>
</comment>